<evidence type="ECO:0000313" key="5">
    <source>
        <dbReference type="EMBL" id="WNH03479.1"/>
    </source>
</evidence>
<dbReference type="PANTHER" id="PTHR37419:SF8">
    <property type="entry name" value="TOXIN YJJJ"/>
    <property type="match status" value="1"/>
</dbReference>
<dbReference type="InterPro" id="IPR052028">
    <property type="entry name" value="HipA_Ser/Thr_kinase"/>
</dbReference>
<evidence type="ECO:0000313" key="6">
    <source>
        <dbReference type="Proteomes" id="UP001300348"/>
    </source>
</evidence>
<dbReference type="PANTHER" id="PTHR37419">
    <property type="entry name" value="SERINE/THREONINE-PROTEIN KINASE TOXIN HIPA"/>
    <property type="match status" value="1"/>
</dbReference>
<gene>
    <name evidence="5" type="ORF">QL112_007290</name>
</gene>
<evidence type="ECO:0000256" key="1">
    <source>
        <dbReference type="ARBA" id="ARBA00010164"/>
    </source>
</evidence>
<dbReference type="GeneID" id="88855349"/>
<dbReference type="EMBL" id="CP133647">
    <property type="protein sequence ID" value="WNH03479.1"/>
    <property type="molecule type" value="Genomic_DNA"/>
</dbReference>
<comment type="similarity">
    <text evidence="1">Belongs to the HipA Ser/Thr kinase family.</text>
</comment>
<feature type="domain" description="HipA-like C-terminal" evidence="4">
    <location>
        <begin position="1"/>
        <end position="115"/>
    </location>
</feature>
<dbReference type="Proteomes" id="UP001300348">
    <property type="component" value="Chromosome"/>
</dbReference>
<dbReference type="Pfam" id="PF07804">
    <property type="entry name" value="HipA_C"/>
    <property type="match status" value="1"/>
</dbReference>
<keyword evidence="2" id="KW-0808">Transferase</keyword>
<dbReference type="InterPro" id="IPR012893">
    <property type="entry name" value="HipA-like_C"/>
</dbReference>
<evidence type="ECO:0000256" key="2">
    <source>
        <dbReference type="ARBA" id="ARBA00022679"/>
    </source>
</evidence>
<reference evidence="5 6" key="1">
    <citation type="journal article" date="2023" name="Access Microbiol">
        <title>The genome of a steinernematid-associated Pseudomonas piscis bacterium encodes the biosynthesis of insect toxins.</title>
        <authorList>
            <person name="Awori R.M."/>
            <person name="Hendre P."/>
            <person name="Amugune N.O."/>
        </authorList>
    </citation>
    <scope>NUCLEOTIDE SEQUENCE [LARGE SCALE GENOMIC DNA]</scope>
    <source>
        <strain evidence="5 6">97</strain>
    </source>
</reference>
<keyword evidence="6" id="KW-1185">Reference proteome</keyword>
<protein>
    <submittedName>
        <fullName evidence="5">HipA domain-containing protein</fullName>
    </submittedName>
</protein>
<evidence type="ECO:0000259" key="4">
    <source>
        <dbReference type="Pfam" id="PF07804"/>
    </source>
</evidence>
<name>A0ABY9XLI5_9GAMM</name>
<keyword evidence="3" id="KW-0418">Kinase</keyword>
<organism evidence="5 6">
    <name type="scientific">Xenorhabdus griffiniae</name>
    <dbReference type="NCBI Taxonomy" id="351672"/>
    <lineage>
        <taxon>Bacteria</taxon>
        <taxon>Pseudomonadati</taxon>
        <taxon>Pseudomonadota</taxon>
        <taxon>Gammaproteobacteria</taxon>
        <taxon>Enterobacterales</taxon>
        <taxon>Morganellaceae</taxon>
        <taxon>Xenorhabdus</taxon>
    </lineage>
</organism>
<accession>A0ABY9XLI5</accession>
<proteinExistence type="inferred from homology"/>
<sequence length="162" mass="18281">MISACGLLDASFRALSLDYIELVKATRLLCGVEEAQKLLKRALFNYLTVNQDDHAKNFAYLADDTDNWRLSPFYDVVYMPSSYNEHMTSFNGNGKVITPTALEKLAGQAGFSSTIPLINMLEEIYNETCRFQSIAKELEIDKTLAATIGQHMEQKWSELKTP</sequence>
<evidence type="ECO:0000256" key="3">
    <source>
        <dbReference type="ARBA" id="ARBA00022777"/>
    </source>
</evidence>
<dbReference type="Gene3D" id="1.10.1070.20">
    <property type="match status" value="1"/>
</dbReference>
<dbReference type="RefSeq" id="WP_223281548.1">
    <property type="nucleotide sequence ID" value="NZ_CAWPOC010000013.1"/>
</dbReference>